<dbReference type="Gene3D" id="3.40.50.11860">
    <property type="entry name" value="Diphthamide synthesis DPH1/DPH2 domain 3"/>
    <property type="match status" value="1"/>
</dbReference>
<comment type="cofactor">
    <cofactor evidence="1">
        <name>[4Fe-4S] cluster</name>
        <dbReference type="ChEBI" id="CHEBI:49883"/>
    </cofactor>
</comment>
<evidence type="ECO:0000256" key="15">
    <source>
        <dbReference type="ARBA" id="ARBA00060338"/>
    </source>
</evidence>
<dbReference type="Pfam" id="PF01866">
    <property type="entry name" value="Diphthamide_syn"/>
    <property type="match status" value="3"/>
</dbReference>
<dbReference type="Gene3D" id="3.40.50.11840">
    <property type="entry name" value="Diphthamide synthesis DPH1/DPH2 domain 1"/>
    <property type="match status" value="1"/>
</dbReference>
<dbReference type="OrthoDB" id="1649088at2759"/>
<comment type="caution">
    <text evidence="17">The sequence shown here is derived from an EMBL/GenBank/DDBJ whole genome shotgun (WGS) entry which is preliminary data.</text>
</comment>
<dbReference type="OMA" id="WTPRHGM"/>
<evidence type="ECO:0000256" key="11">
    <source>
        <dbReference type="ARBA" id="ARBA00031690"/>
    </source>
</evidence>
<evidence type="ECO:0000256" key="14">
    <source>
        <dbReference type="ARBA" id="ARBA00048403"/>
    </source>
</evidence>
<feature type="compositionally biased region" description="Basic and acidic residues" evidence="16">
    <location>
        <begin position="515"/>
        <end position="525"/>
    </location>
</feature>
<keyword evidence="9" id="KW-0408">Iron</keyword>
<dbReference type="FunCoup" id="A0A066WF41">
    <property type="interactions" value="303"/>
</dbReference>
<dbReference type="GO" id="GO:0090560">
    <property type="term" value="F:2-(3-amino-3-carboxypropyl)histidine synthase activity"/>
    <property type="evidence" value="ECO:0007669"/>
    <property type="project" value="UniProtKB-EC"/>
</dbReference>
<keyword evidence="8" id="KW-0479">Metal-binding</keyword>
<feature type="region of interest" description="Disordered" evidence="16">
    <location>
        <begin position="496"/>
        <end position="534"/>
    </location>
</feature>
<dbReference type="FunFam" id="3.40.50.11840:FF:000001">
    <property type="entry name" value="2-(3-amino-3-carboxypropyl)histidine synthase subunit 1"/>
    <property type="match status" value="1"/>
</dbReference>
<keyword evidence="7" id="KW-0949">S-adenosyl-L-methionine</keyword>
<comment type="catalytic activity">
    <reaction evidence="14">
        <text>L-histidyl-[translation elongation factor 2] + S-adenosyl-L-methionine = 2-[(3S)-amino-3-carboxypropyl]-L-histidyl-[translation elongation factor 2] + S-methyl-5'-thioadenosine + H(+)</text>
        <dbReference type="Rhea" id="RHEA:36783"/>
        <dbReference type="Rhea" id="RHEA-COMP:9748"/>
        <dbReference type="Rhea" id="RHEA-COMP:9749"/>
        <dbReference type="ChEBI" id="CHEBI:15378"/>
        <dbReference type="ChEBI" id="CHEBI:17509"/>
        <dbReference type="ChEBI" id="CHEBI:29979"/>
        <dbReference type="ChEBI" id="CHEBI:59789"/>
        <dbReference type="ChEBI" id="CHEBI:73995"/>
        <dbReference type="EC" id="2.5.1.108"/>
    </reaction>
</comment>
<keyword evidence="18" id="KW-1185">Reference proteome</keyword>
<dbReference type="PANTHER" id="PTHR10762">
    <property type="entry name" value="DIPHTHAMIDE BIOSYNTHESIS PROTEIN"/>
    <property type="match status" value="1"/>
</dbReference>
<evidence type="ECO:0000313" key="18">
    <source>
        <dbReference type="Proteomes" id="UP000027361"/>
    </source>
</evidence>
<evidence type="ECO:0000256" key="13">
    <source>
        <dbReference type="ARBA" id="ARBA00032789"/>
    </source>
</evidence>
<evidence type="ECO:0000256" key="2">
    <source>
        <dbReference type="ARBA" id="ARBA00005156"/>
    </source>
</evidence>
<evidence type="ECO:0000256" key="5">
    <source>
        <dbReference type="ARBA" id="ARBA00021915"/>
    </source>
</evidence>
<dbReference type="InParanoid" id="A0A066WF41"/>
<dbReference type="InterPro" id="IPR042265">
    <property type="entry name" value="DPH1/DPH2_3"/>
</dbReference>
<evidence type="ECO:0000256" key="12">
    <source>
        <dbReference type="ARBA" id="ARBA00032574"/>
    </source>
</evidence>
<name>A0A066WF41_TILAU</name>
<evidence type="ECO:0000256" key="10">
    <source>
        <dbReference type="ARBA" id="ARBA00023014"/>
    </source>
</evidence>
<dbReference type="GO" id="GO:0051536">
    <property type="term" value="F:iron-sulfur cluster binding"/>
    <property type="evidence" value="ECO:0007669"/>
    <property type="project" value="UniProtKB-KW"/>
</dbReference>
<keyword evidence="10" id="KW-0411">Iron-sulfur</keyword>
<dbReference type="RefSeq" id="XP_013245436.1">
    <property type="nucleotide sequence ID" value="XM_013389982.1"/>
</dbReference>
<organism evidence="17 18">
    <name type="scientific">Tilletiaria anomala (strain ATCC 24038 / CBS 436.72 / UBC 951)</name>
    <dbReference type="NCBI Taxonomy" id="1037660"/>
    <lineage>
        <taxon>Eukaryota</taxon>
        <taxon>Fungi</taxon>
        <taxon>Dikarya</taxon>
        <taxon>Basidiomycota</taxon>
        <taxon>Ustilaginomycotina</taxon>
        <taxon>Exobasidiomycetes</taxon>
        <taxon>Georgefischeriales</taxon>
        <taxon>Tilletiariaceae</taxon>
        <taxon>Tilletiaria</taxon>
    </lineage>
</organism>
<dbReference type="STRING" id="1037660.A0A066WF41"/>
<evidence type="ECO:0000256" key="16">
    <source>
        <dbReference type="SAM" id="MobiDB-lite"/>
    </source>
</evidence>
<reference evidence="17 18" key="1">
    <citation type="submission" date="2014-05" db="EMBL/GenBank/DDBJ databases">
        <title>Draft genome sequence of a rare smut relative, Tilletiaria anomala UBC 951.</title>
        <authorList>
            <consortium name="DOE Joint Genome Institute"/>
            <person name="Toome M."/>
            <person name="Kuo A."/>
            <person name="Henrissat B."/>
            <person name="Lipzen A."/>
            <person name="Tritt A."/>
            <person name="Yoshinaga Y."/>
            <person name="Zane M."/>
            <person name="Barry K."/>
            <person name="Grigoriev I.V."/>
            <person name="Spatafora J.W."/>
            <person name="Aimea M.C."/>
        </authorList>
    </citation>
    <scope>NUCLEOTIDE SEQUENCE [LARGE SCALE GENOMIC DNA]</scope>
    <source>
        <strain evidence="17 18">UBC 951</strain>
    </source>
</reference>
<evidence type="ECO:0000256" key="7">
    <source>
        <dbReference type="ARBA" id="ARBA00022691"/>
    </source>
</evidence>
<dbReference type="GeneID" id="25263735"/>
<dbReference type="Gene3D" id="3.40.50.11850">
    <property type="entry name" value="Diphthamide synthesis DPH1/DPH2 domain 2"/>
    <property type="match status" value="1"/>
</dbReference>
<dbReference type="AlphaFoldDB" id="A0A066WF41"/>
<comment type="similarity">
    <text evidence="3">Belongs to the DPH1/DPH2 family. DPH1 subfamily.</text>
</comment>
<protein>
    <recommendedName>
        <fullName evidence="5">2-(3-amino-3-carboxypropyl)histidine synthase subunit 1</fullName>
        <ecNumber evidence="4">2.5.1.108</ecNumber>
    </recommendedName>
    <alternativeName>
        <fullName evidence="12">Diphthamide biosynthesis protein 1</fullName>
    </alternativeName>
    <alternativeName>
        <fullName evidence="13">Diphtheria toxin resistance protein 1</fullName>
    </alternativeName>
    <alternativeName>
        <fullName evidence="11">S-adenosyl-L-methionine:L-histidine 3-amino-3-carboxypropyltransferase 1</fullName>
    </alternativeName>
</protein>
<dbReference type="InterPro" id="IPR016435">
    <property type="entry name" value="DPH1/DPH2"/>
</dbReference>
<sequence>MAQMASLSIPASILEDPAINAAIESILPSAYNFEIHKTIHHIRTHQCRSVALQMPEGLTLWATGIADILERFSGADMTIMGDVTYGACCVDDYTALALGCDLLVHYGHSCLVPVDQTKIKTLYVFVEISVDRLHLAETVRANFPSDKEHFRQTVLGAETVVPEGGKARIEIGLEAGQAENLQHSSIQEHTRSRRSTHLALVGTVQFINAIQGLRDALEESAPQGSLLQPDKPLLTITDGTQEPDQKAYNPSTSPSFSTGNYIITVPQIKPLSPGEVLGCTSPRLPSSSADRDGVDAIIYLGDGRFHLESVMIANPRIPAFRYDPYTKRFMRELYDHKEMRSMRGQAVQTARTSIEAVADRKVDARVAGNAKNRHADPAWAVVLGTLGRQGSTSVLSHIRSMLASGVSDDAKQTGSNKSFGKGAVPSIPILLSELSPQKLALFGSHISTFVQTSCPRLSIDWGSAFEKPLLSPYEAAVALRKTRGWDVNVDGLGMKRRPLQTQAERSPAGLSNEGSVERATEHVSEGDMEGDYPMDFYANDSRGPWTPRHGMNAPRAKTGKSALNLAILKRTKARMAEQRALNQQREAGTAATA</sequence>
<accession>A0A066WF41</accession>
<dbReference type="InterPro" id="IPR042263">
    <property type="entry name" value="DPH1/DPH2_1"/>
</dbReference>
<evidence type="ECO:0000256" key="6">
    <source>
        <dbReference type="ARBA" id="ARBA00022679"/>
    </source>
</evidence>
<evidence type="ECO:0000256" key="1">
    <source>
        <dbReference type="ARBA" id="ARBA00001966"/>
    </source>
</evidence>
<dbReference type="PANTHER" id="PTHR10762:SF1">
    <property type="entry name" value="2-(3-AMINO-3-CARBOXYPROPYL)HISTIDINE SYNTHASE SUBUNIT 1"/>
    <property type="match status" value="1"/>
</dbReference>
<evidence type="ECO:0000256" key="4">
    <source>
        <dbReference type="ARBA" id="ARBA00012221"/>
    </source>
</evidence>
<comment type="pathway">
    <text evidence="2">Protein modification; peptidyl-diphthamide biosynthesis.</text>
</comment>
<dbReference type="Proteomes" id="UP000027361">
    <property type="component" value="Unassembled WGS sequence"/>
</dbReference>
<evidence type="ECO:0000256" key="9">
    <source>
        <dbReference type="ARBA" id="ARBA00023004"/>
    </source>
</evidence>
<gene>
    <name evidence="17" type="ORF">K437DRAFT_253999</name>
</gene>
<dbReference type="UniPathway" id="UPA00559"/>
<dbReference type="HOGENOM" id="CLU_037146_1_1_1"/>
<evidence type="ECO:0000256" key="3">
    <source>
        <dbReference type="ARBA" id="ARBA00010173"/>
    </source>
</evidence>
<proteinExistence type="inferred from homology"/>
<keyword evidence="6" id="KW-0808">Transferase</keyword>
<dbReference type="EMBL" id="JMSN01000008">
    <property type="protein sequence ID" value="KDN52597.1"/>
    <property type="molecule type" value="Genomic_DNA"/>
</dbReference>
<dbReference type="GO" id="GO:0017183">
    <property type="term" value="P:protein histidyl modification to diphthamide"/>
    <property type="evidence" value="ECO:0007669"/>
    <property type="project" value="UniProtKB-UniPathway"/>
</dbReference>
<evidence type="ECO:0000313" key="17">
    <source>
        <dbReference type="EMBL" id="KDN52597.1"/>
    </source>
</evidence>
<dbReference type="NCBIfam" id="TIGR00322">
    <property type="entry name" value="diphth2_R"/>
    <property type="match status" value="3"/>
</dbReference>
<dbReference type="SFLD" id="SFLDS00032">
    <property type="entry name" value="Radical_SAM_3-amino-3-carboxyp"/>
    <property type="match status" value="1"/>
</dbReference>
<dbReference type="InterPro" id="IPR042264">
    <property type="entry name" value="DPH1/DPH2_2"/>
</dbReference>
<dbReference type="GO" id="GO:0046872">
    <property type="term" value="F:metal ion binding"/>
    <property type="evidence" value="ECO:0007669"/>
    <property type="project" value="UniProtKB-KW"/>
</dbReference>
<comment type="function">
    <text evidence="15">Catalyzes the first step of diphthamide biosynthesis, a post-translational modification of histidine which occurs in elongation factor 2. DPH1 and DPH2 transfer a 3-amino-3-carboxypropyl (ACP) group from S-adenosyl-L-methionine (SAM) to a histidine residue, the reaction is assisted by a reduction system comprising DPH3 and a NADH-dependent reductase, predominantly CBR1.</text>
</comment>
<evidence type="ECO:0000256" key="8">
    <source>
        <dbReference type="ARBA" id="ARBA00022723"/>
    </source>
</evidence>
<dbReference type="EC" id="2.5.1.108" evidence="4"/>